<dbReference type="InParanoid" id="A0A165MUG6"/>
<dbReference type="STRING" id="1314781.A0A165MUG6"/>
<evidence type="ECO:0000313" key="2">
    <source>
        <dbReference type="EMBL" id="KZV99775.1"/>
    </source>
</evidence>
<dbReference type="Proteomes" id="UP000077266">
    <property type="component" value="Unassembled WGS sequence"/>
</dbReference>
<protein>
    <submittedName>
        <fullName evidence="2">NAD(P)-binding protein</fullName>
    </submittedName>
</protein>
<evidence type="ECO:0000313" key="3">
    <source>
        <dbReference type="Proteomes" id="UP000077266"/>
    </source>
</evidence>
<dbReference type="InterPro" id="IPR055222">
    <property type="entry name" value="PRISE-like_Rossmann-fold"/>
</dbReference>
<dbReference type="SUPFAM" id="SSF51735">
    <property type="entry name" value="NAD(P)-binding Rossmann-fold domains"/>
    <property type="match status" value="1"/>
</dbReference>
<dbReference type="EMBL" id="KV425906">
    <property type="protein sequence ID" value="KZV99775.1"/>
    <property type="molecule type" value="Genomic_DNA"/>
</dbReference>
<organism evidence="2 3">
    <name type="scientific">Exidia glandulosa HHB12029</name>
    <dbReference type="NCBI Taxonomy" id="1314781"/>
    <lineage>
        <taxon>Eukaryota</taxon>
        <taxon>Fungi</taxon>
        <taxon>Dikarya</taxon>
        <taxon>Basidiomycota</taxon>
        <taxon>Agaricomycotina</taxon>
        <taxon>Agaricomycetes</taxon>
        <taxon>Auriculariales</taxon>
        <taxon>Exidiaceae</taxon>
        <taxon>Exidia</taxon>
    </lineage>
</organism>
<accession>A0A165MUG6</accession>
<dbReference type="Pfam" id="PF22917">
    <property type="entry name" value="PRISE"/>
    <property type="match status" value="1"/>
</dbReference>
<dbReference type="AlphaFoldDB" id="A0A165MUG6"/>
<evidence type="ECO:0000259" key="1">
    <source>
        <dbReference type="Pfam" id="PF22917"/>
    </source>
</evidence>
<reference evidence="2 3" key="1">
    <citation type="journal article" date="2016" name="Mol. Biol. Evol.">
        <title>Comparative Genomics of Early-Diverging Mushroom-Forming Fungi Provides Insights into the Origins of Lignocellulose Decay Capabilities.</title>
        <authorList>
            <person name="Nagy L.G."/>
            <person name="Riley R."/>
            <person name="Tritt A."/>
            <person name="Adam C."/>
            <person name="Daum C."/>
            <person name="Floudas D."/>
            <person name="Sun H."/>
            <person name="Yadav J.S."/>
            <person name="Pangilinan J."/>
            <person name="Larsson K.H."/>
            <person name="Matsuura K."/>
            <person name="Barry K."/>
            <person name="Labutti K."/>
            <person name="Kuo R."/>
            <person name="Ohm R.A."/>
            <person name="Bhattacharya S.S."/>
            <person name="Shirouzu T."/>
            <person name="Yoshinaga Y."/>
            <person name="Martin F.M."/>
            <person name="Grigoriev I.V."/>
            <person name="Hibbett D.S."/>
        </authorList>
    </citation>
    <scope>NUCLEOTIDE SEQUENCE [LARGE SCALE GENOMIC DNA]</scope>
    <source>
        <strain evidence="2 3">HHB12029</strain>
    </source>
</reference>
<dbReference type="Gene3D" id="3.40.50.720">
    <property type="entry name" value="NAD(P)-binding Rossmann-like Domain"/>
    <property type="match status" value="1"/>
</dbReference>
<dbReference type="PANTHER" id="PTHR32487">
    <property type="entry name" value="3-OXO-DELTA(4,5)-STEROID 5-BETA-REDUCTASE"/>
    <property type="match status" value="1"/>
</dbReference>
<proteinExistence type="predicted"/>
<name>A0A165MUG6_EXIGL</name>
<keyword evidence="3" id="KW-1185">Reference proteome</keyword>
<dbReference type="PANTHER" id="PTHR32487:SF4">
    <property type="entry name" value="SIRQ PROTEIN"/>
    <property type="match status" value="1"/>
</dbReference>
<sequence length="383" mass="42129">MSEKHALVFGASGLAGWAVVDQLLRDYPSAGTFKSVTALVNRPLSVKDSHWPIGDLKSELHLVSGVNLLEGTVQEFGEKLKSKVPGISHVTHVYYFAYKQESDPHVQTATNCDMLKRAVGALNDLCRSLKFIVFPSGTMGYGIYLPGGHFKAPLVETMDPLPEPYRSEGWYYAFKEILREGSKDRAWTWCEVRPDIIVGFAPNGSANSLAGHWATYLSLYALVEGKGAEVPFPGSEGTYTALSTDAASTTIARASIWASLHPEKTREQLYNIADETKPLAMKERWPRLAAYFGLVGVSPAPEGSDVVRPAEYCRKHAHVLEEHGIKMEVSQGDGLDAFVGYHLDFDRQLDSGKIRAAGFDEESDAVEGWLRAFDRFKAAGIIV</sequence>
<dbReference type="InterPro" id="IPR036291">
    <property type="entry name" value="NAD(P)-bd_dom_sf"/>
</dbReference>
<dbReference type="OrthoDB" id="1731983at2759"/>
<dbReference type="CDD" id="cd08948">
    <property type="entry name" value="5beta-POR_like_SDR_a"/>
    <property type="match status" value="1"/>
</dbReference>
<gene>
    <name evidence="2" type="ORF">EXIGLDRAFT_668084</name>
</gene>
<feature type="domain" description="PRISE-like Rossmann-fold" evidence="1">
    <location>
        <begin position="6"/>
        <end position="382"/>
    </location>
</feature>